<dbReference type="EMBL" id="QZEZ01000002">
    <property type="protein sequence ID" value="RJK97024.1"/>
    <property type="molecule type" value="Genomic_DNA"/>
</dbReference>
<protein>
    <recommendedName>
        <fullName evidence="3">DUF559 domain-containing protein</fullName>
    </recommendedName>
</protein>
<organism evidence="1 2">
    <name type="scientific">Vallicoccus soli</name>
    <dbReference type="NCBI Taxonomy" id="2339232"/>
    <lineage>
        <taxon>Bacteria</taxon>
        <taxon>Bacillati</taxon>
        <taxon>Actinomycetota</taxon>
        <taxon>Actinomycetes</taxon>
        <taxon>Motilibacterales</taxon>
        <taxon>Vallicoccaceae</taxon>
        <taxon>Vallicoccus</taxon>
    </lineage>
</organism>
<keyword evidence="2" id="KW-1185">Reference proteome</keyword>
<dbReference type="Proteomes" id="UP000265614">
    <property type="component" value="Unassembled WGS sequence"/>
</dbReference>
<name>A0A3A3Z2R9_9ACTN</name>
<dbReference type="Gene3D" id="3.40.960.10">
    <property type="entry name" value="VSR Endonuclease"/>
    <property type="match status" value="1"/>
</dbReference>
<accession>A0A3A3Z2R9</accession>
<proteinExistence type="predicted"/>
<gene>
    <name evidence="1" type="ORF">D5H78_07300</name>
</gene>
<dbReference type="RefSeq" id="WP_119949741.1">
    <property type="nucleotide sequence ID" value="NZ_QZEZ01000002.1"/>
</dbReference>
<dbReference type="InterPro" id="IPR011335">
    <property type="entry name" value="Restrct_endonuc-II-like"/>
</dbReference>
<evidence type="ECO:0000313" key="1">
    <source>
        <dbReference type="EMBL" id="RJK97024.1"/>
    </source>
</evidence>
<evidence type="ECO:0000313" key="2">
    <source>
        <dbReference type="Proteomes" id="UP000265614"/>
    </source>
</evidence>
<comment type="caution">
    <text evidence="1">The sequence shown here is derived from an EMBL/GenBank/DDBJ whole genome shotgun (WGS) entry which is preliminary data.</text>
</comment>
<dbReference type="AlphaFoldDB" id="A0A3A3Z2R9"/>
<evidence type="ECO:0008006" key="3">
    <source>
        <dbReference type="Google" id="ProtNLM"/>
    </source>
</evidence>
<dbReference type="OrthoDB" id="4870610at2"/>
<reference evidence="1 2" key="1">
    <citation type="submission" date="2018-09" db="EMBL/GenBank/DDBJ databases">
        <title>YIM 75000 draft genome.</title>
        <authorList>
            <person name="Tang S."/>
            <person name="Feng Y."/>
        </authorList>
    </citation>
    <scope>NUCLEOTIDE SEQUENCE [LARGE SCALE GENOMIC DNA]</scope>
    <source>
        <strain evidence="1 2">YIM 75000</strain>
    </source>
</reference>
<sequence length="323" mass="34995">MPRRAEYDVPALEALLRAQDAVVTHRQLREVGMASGTWGHRTRPGGPWQRLLPGVVLAHGGTPTSTQRARAAVLYGGAGSVLTGAEALRRSGLRAAAGAPEVELLVPHARRRKSVGFVVVERTVRLPRAREVDGVPVAPVARAVIDRCRRLDDLDLVRQIVSEAVQRSRCDEAQLARELRQAQRRGTLRPRAALAEVAAGVRSVAEARARRLLLAAQLPAASWNVDLVDEAGRFVARPDAYWPQCGVALEVDSREWHLSPARWQADQRRRRALASLGVLVLPVTPQQLRDDAASVVEQLRSALAVGAGRPAPAVRVSSGTRAS</sequence>
<dbReference type="SUPFAM" id="SSF52980">
    <property type="entry name" value="Restriction endonuclease-like"/>
    <property type="match status" value="1"/>
</dbReference>